<keyword evidence="1" id="KW-0175">Coiled coil</keyword>
<dbReference type="AlphaFoldDB" id="A0A6A5CCJ9"/>
<reference evidence="3 4" key="1">
    <citation type="journal article" date="2019" name="Sci. Rep.">
        <title>Nanopore sequencing improves the draft genome of the human pathogenic amoeba Naegleria fowleri.</title>
        <authorList>
            <person name="Liechti N."/>
            <person name="Schurch N."/>
            <person name="Bruggmann R."/>
            <person name="Wittwer M."/>
        </authorList>
    </citation>
    <scope>NUCLEOTIDE SEQUENCE [LARGE SCALE GENOMIC DNA]</scope>
    <source>
        <strain evidence="3 4">ATCC 30894</strain>
    </source>
</reference>
<dbReference type="EMBL" id="VFQX01000007">
    <property type="protein sequence ID" value="KAF0983055.1"/>
    <property type="molecule type" value="Genomic_DNA"/>
</dbReference>
<dbReference type="RefSeq" id="XP_044567768.1">
    <property type="nucleotide sequence ID" value="XM_044701398.1"/>
</dbReference>
<name>A0A6A5CCJ9_NAEFO</name>
<feature type="compositionally biased region" description="Basic and acidic residues" evidence="2">
    <location>
        <begin position="173"/>
        <end position="187"/>
    </location>
</feature>
<evidence type="ECO:0000313" key="3">
    <source>
        <dbReference type="EMBL" id="KAF0983055.1"/>
    </source>
</evidence>
<dbReference type="VEuPathDB" id="AmoebaDB:NfTy_016540"/>
<dbReference type="VEuPathDB" id="AmoebaDB:FDP41_011033"/>
<dbReference type="VEuPathDB" id="AmoebaDB:NF0086970"/>
<feature type="coiled-coil region" evidence="1">
    <location>
        <begin position="30"/>
        <end position="64"/>
    </location>
</feature>
<comment type="caution">
    <text evidence="3">The sequence shown here is derived from an EMBL/GenBank/DDBJ whole genome shotgun (WGS) entry which is preliminary data.</text>
</comment>
<evidence type="ECO:0000256" key="2">
    <source>
        <dbReference type="SAM" id="MobiDB-lite"/>
    </source>
</evidence>
<feature type="coiled-coil region" evidence="1">
    <location>
        <begin position="345"/>
        <end position="372"/>
    </location>
</feature>
<dbReference type="OMA" id="NTIDCKF"/>
<dbReference type="Proteomes" id="UP000444721">
    <property type="component" value="Unassembled WGS sequence"/>
</dbReference>
<dbReference type="GeneID" id="68118248"/>
<feature type="region of interest" description="Disordered" evidence="2">
    <location>
        <begin position="138"/>
        <end position="187"/>
    </location>
</feature>
<dbReference type="OrthoDB" id="10257608at2759"/>
<evidence type="ECO:0000256" key="1">
    <source>
        <dbReference type="SAM" id="Coils"/>
    </source>
</evidence>
<sequence length="501" mass="57845">MLSTSSSPASEVVDGLASTATLNESLSIRTTDEKEEIKTLKALLNEAIERIRTLEDVCVHLNSEMAILKKLVTVQVQEVNNTIDCKFKEIIKNVDSKIMQTEQRVDQVLCRFETAQEEFNKSRAESVKKMHHSVLVTPKKASLDTSHNRSDLSLPPFSPIFRNSGIETPRSTSSKDRPGPSKHDTTDIEHFITFSDDTIVKVLESEMFENYKEMALKIFKYCISQLAELQKGEVRKTMGKKHFMKFFTEGRLSSVLNEKSWNLELVWVSVLKRLRIVDVYSPSGKYHLNYENFEKALFLMAQELKDSQLMNPSQRLESLMLHIIPLFSELIQQKEAQSSSSHDPNSSYQEDSIDLERDMEQLESTFRKHRKQLKAMWSFYSSAKKPKTKLKTHLHGLNIKDLLDLCQVYGLKSLITKGDLVHIFEQRMDMKKTESLEDRLSYCAFEQVLVDIANKIYGEKPFSNIYQTTESRLEKLLSKLIMAYDDHRLDKSIQGLSLREY</sequence>
<protein>
    <submittedName>
        <fullName evidence="3">Uncharacterized protein</fullName>
    </submittedName>
</protein>
<accession>A0A6A5CCJ9</accession>
<proteinExistence type="predicted"/>
<gene>
    <name evidence="3" type="ORF">FDP41_011033</name>
</gene>
<organism evidence="3 4">
    <name type="scientific">Naegleria fowleri</name>
    <name type="common">Brain eating amoeba</name>
    <dbReference type="NCBI Taxonomy" id="5763"/>
    <lineage>
        <taxon>Eukaryota</taxon>
        <taxon>Discoba</taxon>
        <taxon>Heterolobosea</taxon>
        <taxon>Tetramitia</taxon>
        <taxon>Eutetramitia</taxon>
        <taxon>Vahlkampfiidae</taxon>
        <taxon>Naegleria</taxon>
    </lineage>
</organism>
<keyword evidence="4" id="KW-1185">Reference proteome</keyword>
<evidence type="ECO:0000313" key="4">
    <source>
        <dbReference type="Proteomes" id="UP000444721"/>
    </source>
</evidence>